<dbReference type="GO" id="GO:0090729">
    <property type="term" value="F:toxin activity"/>
    <property type="evidence" value="ECO:0007669"/>
    <property type="project" value="UniProtKB-KW"/>
</dbReference>
<reference evidence="8 9" key="1">
    <citation type="submission" date="2019-07" db="EMBL/GenBank/DDBJ databases">
        <title>Georgenia wutianyii sp. nov. and Georgenia *** sp. nov. isolated from plateau pika (Ochotona curzoniae) in the Qinghai-Tibet plateau of China.</title>
        <authorList>
            <person name="Tian Z."/>
        </authorList>
    </citation>
    <scope>NUCLEOTIDE SEQUENCE [LARGE SCALE GENOMIC DNA]</scope>
    <source>
        <strain evidence="8 9">Z446</strain>
    </source>
</reference>
<keyword evidence="6" id="KW-0800">Toxin</keyword>
<dbReference type="EC" id="3.1.-.-" evidence="6"/>
<dbReference type="Proteomes" id="UP000318693">
    <property type="component" value="Unassembled WGS sequence"/>
</dbReference>
<feature type="binding site" evidence="6">
    <location>
        <position position="6"/>
    </location>
    <ligand>
        <name>Mg(2+)</name>
        <dbReference type="ChEBI" id="CHEBI:18420"/>
    </ligand>
</feature>
<evidence type="ECO:0000313" key="8">
    <source>
        <dbReference type="EMBL" id="TRW44049.1"/>
    </source>
</evidence>
<dbReference type="InterPro" id="IPR002716">
    <property type="entry name" value="PIN_dom"/>
</dbReference>
<sequence length="135" mass="14126">MAYYLDTSALVKLVVAEPESGALREWVSAPNRRAVSSDLARTELVRAVRRASPHLAAGARAVLDSLVLLRMTAETFESAGRIDPPSLGSLDALHLAGALGLGDELDGLVTYDDRLGEAAASLGIPVLAPGALTHR</sequence>
<comment type="function">
    <text evidence="6">Toxic component of a toxin-antitoxin (TA) system. An RNase.</text>
</comment>
<dbReference type="Gene3D" id="3.40.50.1010">
    <property type="entry name" value="5'-nuclease"/>
    <property type="match status" value="1"/>
</dbReference>
<comment type="similarity">
    <text evidence="6">Belongs to the PINc/VapC protein family.</text>
</comment>
<dbReference type="Pfam" id="PF01850">
    <property type="entry name" value="PIN"/>
    <property type="match status" value="1"/>
</dbReference>
<dbReference type="HAMAP" id="MF_00265">
    <property type="entry name" value="VapC_Nob1"/>
    <property type="match status" value="1"/>
</dbReference>
<keyword evidence="4 6" id="KW-0378">Hydrolase</keyword>
<evidence type="ECO:0000256" key="2">
    <source>
        <dbReference type="ARBA" id="ARBA00022722"/>
    </source>
</evidence>
<protein>
    <recommendedName>
        <fullName evidence="6">Ribonuclease VapC</fullName>
        <shortName evidence="6">RNase VapC</shortName>
        <ecNumber evidence="6">3.1.-.-</ecNumber>
    </recommendedName>
    <alternativeName>
        <fullName evidence="6">Toxin VapC</fullName>
    </alternativeName>
</protein>
<dbReference type="RefSeq" id="WP_143419321.1">
    <property type="nucleotide sequence ID" value="NZ_VJXR01000056.1"/>
</dbReference>
<feature type="domain" description="PIN" evidence="7">
    <location>
        <begin position="3"/>
        <end position="119"/>
    </location>
</feature>
<keyword evidence="5 6" id="KW-0460">Magnesium</keyword>
<dbReference type="GO" id="GO:0016787">
    <property type="term" value="F:hydrolase activity"/>
    <property type="evidence" value="ECO:0007669"/>
    <property type="project" value="UniProtKB-KW"/>
</dbReference>
<keyword evidence="1 6" id="KW-1277">Toxin-antitoxin system</keyword>
<dbReference type="CDD" id="cd09874">
    <property type="entry name" value="PIN_MT3492-like"/>
    <property type="match status" value="1"/>
</dbReference>
<evidence type="ECO:0000256" key="1">
    <source>
        <dbReference type="ARBA" id="ARBA00022649"/>
    </source>
</evidence>
<accession>A0A552WN79</accession>
<organism evidence="8 9">
    <name type="scientific">Georgenia yuyongxinii</name>
    <dbReference type="NCBI Taxonomy" id="2589797"/>
    <lineage>
        <taxon>Bacteria</taxon>
        <taxon>Bacillati</taxon>
        <taxon>Actinomycetota</taxon>
        <taxon>Actinomycetes</taxon>
        <taxon>Micrococcales</taxon>
        <taxon>Bogoriellaceae</taxon>
        <taxon>Georgenia</taxon>
    </lineage>
</organism>
<name>A0A552WN79_9MICO</name>
<dbReference type="InterPro" id="IPR029060">
    <property type="entry name" value="PIN-like_dom_sf"/>
</dbReference>
<dbReference type="GO" id="GO:0000287">
    <property type="term" value="F:magnesium ion binding"/>
    <property type="evidence" value="ECO:0007669"/>
    <property type="project" value="UniProtKB-UniRule"/>
</dbReference>
<dbReference type="InterPro" id="IPR022907">
    <property type="entry name" value="VapC_family"/>
</dbReference>
<keyword evidence="2 6" id="KW-0540">Nuclease</keyword>
<dbReference type="AlphaFoldDB" id="A0A552WN79"/>
<dbReference type="GO" id="GO:0004540">
    <property type="term" value="F:RNA nuclease activity"/>
    <property type="evidence" value="ECO:0007669"/>
    <property type="project" value="InterPro"/>
</dbReference>
<keyword evidence="3 6" id="KW-0479">Metal-binding</keyword>
<keyword evidence="9" id="KW-1185">Reference proteome</keyword>
<dbReference type="SUPFAM" id="SSF88723">
    <property type="entry name" value="PIN domain-like"/>
    <property type="match status" value="1"/>
</dbReference>
<feature type="binding site" evidence="6">
    <location>
        <position position="91"/>
    </location>
    <ligand>
        <name>Mg(2+)</name>
        <dbReference type="ChEBI" id="CHEBI:18420"/>
    </ligand>
</feature>
<evidence type="ECO:0000313" key="9">
    <source>
        <dbReference type="Proteomes" id="UP000318693"/>
    </source>
</evidence>
<comment type="cofactor">
    <cofactor evidence="6">
        <name>Mg(2+)</name>
        <dbReference type="ChEBI" id="CHEBI:18420"/>
    </cofactor>
</comment>
<evidence type="ECO:0000256" key="3">
    <source>
        <dbReference type="ARBA" id="ARBA00022723"/>
    </source>
</evidence>
<evidence type="ECO:0000256" key="4">
    <source>
        <dbReference type="ARBA" id="ARBA00022801"/>
    </source>
</evidence>
<comment type="caution">
    <text evidence="8">The sequence shown here is derived from an EMBL/GenBank/DDBJ whole genome shotgun (WGS) entry which is preliminary data.</text>
</comment>
<proteinExistence type="inferred from homology"/>
<gene>
    <name evidence="6" type="primary">vapC</name>
    <name evidence="8" type="ORF">FJ693_15205</name>
</gene>
<evidence type="ECO:0000256" key="6">
    <source>
        <dbReference type="HAMAP-Rule" id="MF_00265"/>
    </source>
</evidence>
<dbReference type="EMBL" id="VJXR01000056">
    <property type="protein sequence ID" value="TRW44049.1"/>
    <property type="molecule type" value="Genomic_DNA"/>
</dbReference>
<evidence type="ECO:0000256" key="5">
    <source>
        <dbReference type="ARBA" id="ARBA00022842"/>
    </source>
</evidence>
<evidence type="ECO:0000259" key="7">
    <source>
        <dbReference type="Pfam" id="PF01850"/>
    </source>
</evidence>